<evidence type="ECO:0000313" key="5">
    <source>
        <dbReference type="Proteomes" id="UP000559256"/>
    </source>
</evidence>
<organism evidence="4 5">
    <name type="scientific">Tetrapyrgos nigripes</name>
    <dbReference type="NCBI Taxonomy" id="182062"/>
    <lineage>
        <taxon>Eukaryota</taxon>
        <taxon>Fungi</taxon>
        <taxon>Dikarya</taxon>
        <taxon>Basidiomycota</taxon>
        <taxon>Agaricomycotina</taxon>
        <taxon>Agaricomycetes</taxon>
        <taxon>Agaricomycetidae</taxon>
        <taxon>Agaricales</taxon>
        <taxon>Marasmiineae</taxon>
        <taxon>Marasmiaceae</taxon>
        <taxon>Tetrapyrgos</taxon>
    </lineage>
</organism>
<dbReference type="Proteomes" id="UP000559256">
    <property type="component" value="Unassembled WGS sequence"/>
</dbReference>
<keyword evidence="2" id="KW-0472">Membrane</keyword>
<evidence type="ECO:0000259" key="3">
    <source>
        <dbReference type="Pfam" id="PF24016"/>
    </source>
</evidence>
<keyword evidence="2" id="KW-1133">Transmembrane helix</keyword>
<sequence>MSARDDPDSSVPLLQDDDLNAGVNQLRTDVEGQTSVVPRYHSSFKRTWKKHPRKCIVFSVAFAAALIALLLAIFVVVPKRTPNTEHEDVEDGFAIDPRLEKYQMLNDTLVCPDWTEIPGNSTTSTASFNLPSSTDLTFFLTRGSPITGQFAIANERLGLNEDIKVDVFARHYDTGNGRKQLQQSKACFAGQQNEQGIMIWADPETTFSEISFEISVHLPNIQEFRDISTDFTNSAVTHTMDIHFDLWRPTSFGVTRFAARNASMDIGALLSPKIYVHTNNAEIRGFFGASEAIQIQTNNAPILATIFTAGNHSGAQASLSIKNDNGPITAAIAMVSDFSHNELDASLHTTNGDLIIDTPRYGMSDKAVFRLDASTSNAFAFLSLPMDFQGTFDLSTTAGTASLVLDPDQRDGKGRERVMEMDKVNEKAHKAGKVYWGEEPPKSEQGNIKLRTTQRDVTVSGVDPN</sequence>
<dbReference type="OrthoDB" id="5570013at2759"/>
<dbReference type="Pfam" id="PF24016">
    <property type="entry name" value="DUF7330"/>
    <property type="match status" value="1"/>
</dbReference>
<dbReference type="InterPro" id="IPR055754">
    <property type="entry name" value="DUF7330"/>
</dbReference>
<reference evidence="4 5" key="1">
    <citation type="journal article" date="2020" name="ISME J.">
        <title>Uncovering the hidden diversity of litter-decomposition mechanisms in mushroom-forming fungi.</title>
        <authorList>
            <person name="Floudas D."/>
            <person name="Bentzer J."/>
            <person name="Ahren D."/>
            <person name="Johansson T."/>
            <person name="Persson P."/>
            <person name="Tunlid A."/>
        </authorList>
    </citation>
    <scope>NUCLEOTIDE SEQUENCE [LARGE SCALE GENOMIC DNA]</scope>
    <source>
        <strain evidence="4 5">CBS 291.85</strain>
    </source>
</reference>
<evidence type="ECO:0000313" key="4">
    <source>
        <dbReference type="EMBL" id="KAF5369013.1"/>
    </source>
</evidence>
<feature type="transmembrane region" description="Helical" evidence="2">
    <location>
        <begin position="55"/>
        <end position="77"/>
    </location>
</feature>
<keyword evidence="2" id="KW-0812">Transmembrane</keyword>
<feature type="region of interest" description="Disordered" evidence="1">
    <location>
        <begin position="430"/>
        <end position="465"/>
    </location>
</feature>
<evidence type="ECO:0000256" key="2">
    <source>
        <dbReference type="SAM" id="Phobius"/>
    </source>
</evidence>
<gene>
    <name evidence="4" type="ORF">D9758_002999</name>
</gene>
<feature type="domain" description="DUF7330" evidence="3">
    <location>
        <begin position="274"/>
        <end position="403"/>
    </location>
</feature>
<name>A0A8H5GQ47_9AGAR</name>
<keyword evidence="5" id="KW-1185">Reference proteome</keyword>
<protein>
    <recommendedName>
        <fullName evidence="3">DUF7330 domain-containing protein</fullName>
    </recommendedName>
</protein>
<comment type="caution">
    <text evidence="4">The sequence shown here is derived from an EMBL/GenBank/DDBJ whole genome shotgun (WGS) entry which is preliminary data.</text>
</comment>
<dbReference type="EMBL" id="JAACJM010000014">
    <property type="protein sequence ID" value="KAF5369013.1"/>
    <property type="molecule type" value="Genomic_DNA"/>
</dbReference>
<accession>A0A8H5GQ47</accession>
<evidence type="ECO:0000256" key="1">
    <source>
        <dbReference type="SAM" id="MobiDB-lite"/>
    </source>
</evidence>
<dbReference type="AlphaFoldDB" id="A0A8H5GQ47"/>
<proteinExistence type="predicted"/>